<proteinExistence type="predicted"/>
<feature type="compositionally biased region" description="Basic and acidic residues" evidence="1">
    <location>
        <begin position="204"/>
        <end position="215"/>
    </location>
</feature>
<feature type="region of interest" description="Disordered" evidence="1">
    <location>
        <begin position="62"/>
        <end position="114"/>
    </location>
</feature>
<name>A0A8H6AGF2_PETAA</name>
<comment type="caution">
    <text evidence="2">The sequence shown here is derived from an EMBL/GenBank/DDBJ whole genome shotgun (WGS) entry which is preliminary data.</text>
</comment>
<keyword evidence="3" id="KW-1185">Reference proteome</keyword>
<gene>
    <name evidence="2" type="ORF">ETB97_000684</name>
</gene>
<feature type="region of interest" description="Disordered" evidence="1">
    <location>
        <begin position="161"/>
        <end position="215"/>
    </location>
</feature>
<dbReference type="EMBL" id="SPNV01000011">
    <property type="protein sequence ID" value="KAF5866150.1"/>
    <property type="molecule type" value="Genomic_DNA"/>
</dbReference>
<protein>
    <submittedName>
        <fullName evidence="2">Uncharacterized protein</fullName>
    </submittedName>
</protein>
<evidence type="ECO:0000313" key="3">
    <source>
        <dbReference type="Proteomes" id="UP000541154"/>
    </source>
</evidence>
<dbReference type="Proteomes" id="UP000541154">
    <property type="component" value="Unassembled WGS sequence"/>
</dbReference>
<evidence type="ECO:0000313" key="2">
    <source>
        <dbReference type="EMBL" id="KAF5866150.1"/>
    </source>
</evidence>
<sequence length="215" mass="23222">MPVRWSPENDQLLLLKILETHDISVDTRKVSEAWPGTDSNSRPTPRAITERLAKMRQIVKASNNGPEGHFSIGRGTNANPGSAASTPHKQRKNATAGLKTPTSGKRKHVVKAEEDVGGDAEVLVKEEDDGKKPLGDASAGVNQGQVFVLLKTESIDEGAFVGDGSPSKRARRASTLHPGMVSTYNEEDSGTELDSSVSEYLPEESAKVEEEFWMA</sequence>
<reference evidence="2 3" key="1">
    <citation type="submission" date="2019-04" db="EMBL/GenBank/DDBJ databases">
        <title>Aspergillus burnettii sp. nov., novel species from soil in southeast Queensland.</title>
        <authorList>
            <person name="Gilchrist C.L.M."/>
            <person name="Pitt J.I."/>
            <person name="Lange L."/>
            <person name="Lacey H.J."/>
            <person name="Vuong D."/>
            <person name="Midgley D.J."/>
            <person name="Greenfield P."/>
            <person name="Bradbury M."/>
            <person name="Lacey E."/>
            <person name="Busk P.K."/>
            <person name="Pilgaard B."/>
            <person name="Chooi Y.H."/>
            <person name="Piggott A.M."/>
        </authorList>
    </citation>
    <scope>NUCLEOTIDE SEQUENCE [LARGE SCALE GENOMIC DNA]</scope>
    <source>
        <strain evidence="2 3">FRR 5400</strain>
    </source>
</reference>
<evidence type="ECO:0000256" key="1">
    <source>
        <dbReference type="SAM" id="MobiDB-lite"/>
    </source>
</evidence>
<accession>A0A8H6AGF2</accession>
<feature type="compositionally biased region" description="Polar residues" evidence="1">
    <location>
        <begin position="74"/>
        <end position="87"/>
    </location>
</feature>
<organism evidence="2 3">
    <name type="scientific">Petromyces alliaceus</name>
    <name type="common">Aspergillus alliaceus</name>
    <dbReference type="NCBI Taxonomy" id="209559"/>
    <lineage>
        <taxon>Eukaryota</taxon>
        <taxon>Fungi</taxon>
        <taxon>Dikarya</taxon>
        <taxon>Ascomycota</taxon>
        <taxon>Pezizomycotina</taxon>
        <taxon>Eurotiomycetes</taxon>
        <taxon>Eurotiomycetidae</taxon>
        <taxon>Eurotiales</taxon>
        <taxon>Aspergillaceae</taxon>
        <taxon>Aspergillus</taxon>
        <taxon>Aspergillus subgen. Circumdati</taxon>
    </lineage>
</organism>
<dbReference type="AlphaFoldDB" id="A0A8H6AGF2"/>